<keyword evidence="1" id="KW-1133">Transmembrane helix</keyword>
<feature type="transmembrane region" description="Helical" evidence="1">
    <location>
        <begin position="16"/>
        <end position="41"/>
    </location>
</feature>
<evidence type="ECO:0008006" key="4">
    <source>
        <dbReference type="Google" id="ProtNLM"/>
    </source>
</evidence>
<evidence type="ECO:0000313" key="3">
    <source>
        <dbReference type="Proteomes" id="UP000078437"/>
    </source>
</evidence>
<dbReference type="PROSITE" id="PS51257">
    <property type="entry name" value="PROKAR_LIPOPROTEIN"/>
    <property type="match status" value="1"/>
</dbReference>
<keyword evidence="1" id="KW-0812">Transmembrane</keyword>
<dbReference type="STRING" id="453304.ATC03_18260"/>
<sequence>MSTPGSKGTTVNLWDFFVWLFWFYVLIACIWVFITVIVDIFRDPTLNGWAKALWVVFLIFLPFLAAFIYLIARGRGMNERKLAEVQAARAQSDEYIRTVAGSSGGSSAASEIESGKRLLDSGTITQAEFDALKAKALQNG</sequence>
<protein>
    <recommendedName>
        <fullName evidence="4">Cardiolipin synthase N-terminal domain-containing protein</fullName>
    </recommendedName>
</protein>
<name>A0A191WJF9_9MICO</name>
<gene>
    <name evidence="2" type="ORF">ATC03_18260</name>
</gene>
<dbReference type="Proteomes" id="UP000078437">
    <property type="component" value="Chromosome"/>
</dbReference>
<keyword evidence="1" id="KW-0472">Membrane</keyword>
<dbReference type="EMBL" id="CP013979">
    <property type="protein sequence ID" value="ANJ28352.1"/>
    <property type="molecule type" value="Genomic_DNA"/>
</dbReference>
<evidence type="ECO:0000313" key="2">
    <source>
        <dbReference type="EMBL" id="ANJ28352.1"/>
    </source>
</evidence>
<dbReference type="KEGG" id="agy:ATC03_18260"/>
<evidence type="ECO:0000256" key="1">
    <source>
        <dbReference type="SAM" id="Phobius"/>
    </source>
</evidence>
<reference evidence="2 3" key="1">
    <citation type="journal article" date="2016" name="Int. J. Syst. Evol. Microbiol.">
        <title>Agromyces aureus sp. nov., isolated from the rhizosphere of Salix caprea L. grown in a heavy-metal-contaminated soil.</title>
        <authorList>
            <person name="Corretto E."/>
            <person name="Antonielli L."/>
            <person name="Sessitsch A."/>
            <person name="Compant S."/>
            <person name="Gorfer M."/>
            <person name="Kuffner M."/>
            <person name="Brader G."/>
        </authorList>
    </citation>
    <scope>NUCLEOTIDE SEQUENCE [LARGE SCALE GENOMIC DNA]</scope>
    <source>
        <strain evidence="2 3">AR33</strain>
    </source>
</reference>
<organism evidence="2 3">
    <name type="scientific">Agromyces aureus</name>
    <dbReference type="NCBI Taxonomy" id="453304"/>
    <lineage>
        <taxon>Bacteria</taxon>
        <taxon>Bacillati</taxon>
        <taxon>Actinomycetota</taxon>
        <taxon>Actinomycetes</taxon>
        <taxon>Micrococcales</taxon>
        <taxon>Microbacteriaceae</taxon>
        <taxon>Agromyces</taxon>
    </lineage>
</organism>
<keyword evidence="3" id="KW-1185">Reference proteome</keyword>
<feature type="transmembrane region" description="Helical" evidence="1">
    <location>
        <begin position="53"/>
        <end position="72"/>
    </location>
</feature>
<reference evidence="3" key="2">
    <citation type="submission" date="2016-01" db="EMBL/GenBank/DDBJ databases">
        <title>Complete genome sequence of Agromyces aureus AR33T and comparison with related organisms.</title>
        <authorList>
            <person name="Corretto E."/>
            <person name="Antonielli L."/>
            <person name="Sessitsch A."/>
            <person name="Brader G."/>
        </authorList>
    </citation>
    <scope>NUCLEOTIDE SEQUENCE [LARGE SCALE GENOMIC DNA]</scope>
    <source>
        <strain evidence="3">AR33</strain>
    </source>
</reference>
<dbReference type="AlphaFoldDB" id="A0A191WJF9"/>
<accession>A0A191WJF9</accession>
<proteinExistence type="predicted"/>